<accession>A0A4V3SEC7</accession>
<evidence type="ECO:0000313" key="3">
    <source>
        <dbReference type="Proteomes" id="UP000308267"/>
    </source>
</evidence>
<dbReference type="OrthoDB" id="6319282at2759"/>
<feature type="signal peptide" evidence="1">
    <location>
        <begin position="1"/>
        <end position="18"/>
    </location>
</feature>
<protein>
    <recommendedName>
        <fullName evidence="4">Ubiquinol-cytochrome C reductase hinge domain-containing protein</fullName>
    </recommendedName>
</protein>
<reference evidence="2 3" key="1">
    <citation type="journal article" date="2019" name="BMC Genomics">
        <title>New insights from Opisthorchis felineus genome: update on genomics of the epidemiologically important liver flukes.</title>
        <authorList>
            <person name="Ershov N.I."/>
            <person name="Mordvinov V.A."/>
            <person name="Prokhortchouk E.B."/>
            <person name="Pakharukova M.Y."/>
            <person name="Gunbin K.V."/>
            <person name="Ustyantsev K."/>
            <person name="Genaev M.A."/>
            <person name="Blinov A.G."/>
            <person name="Mazur A."/>
            <person name="Boulygina E."/>
            <person name="Tsygankova S."/>
            <person name="Khrameeva E."/>
            <person name="Chekanov N."/>
            <person name="Fan G."/>
            <person name="Xiao A."/>
            <person name="Zhang H."/>
            <person name="Xu X."/>
            <person name="Yang H."/>
            <person name="Solovyev V."/>
            <person name="Lee S.M."/>
            <person name="Liu X."/>
            <person name="Afonnikov D.A."/>
            <person name="Skryabin K.G."/>
        </authorList>
    </citation>
    <scope>NUCLEOTIDE SEQUENCE [LARGE SCALE GENOMIC DNA]</scope>
    <source>
        <strain evidence="2">AK-0245</strain>
        <tissue evidence="2">Whole organism</tissue>
    </source>
</reference>
<feature type="chain" id="PRO_5020521555" description="Ubiquinol-cytochrome C reductase hinge domain-containing protein" evidence="1">
    <location>
        <begin position="19"/>
        <end position="94"/>
    </location>
</feature>
<name>A0A4V3SEC7_OPIFE</name>
<organism evidence="2 3">
    <name type="scientific">Opisthorchis felineus</name>
    <dbReference type="NCBI Taxonomy" id="147828"/>
    <lineage>
        <taxon>Eukaryota</taxon>
        <taxon>Metazoa</taxon>
        <taxon>Spiralia</taxon>
        <taxon>Lophotrochozoa</taxon>
        <taxon>Platyhelminthes</taxon>
        <taxon>Trematoda</taxon>
        <taxon>Digenea</taxon>
        <taxon>Opisthorchiida</taxon>
        <taxon>Opisthorchiata</taxon>
        <taxon>Opisthorchiidae</taxon>
        <taxon>Opisthorchis</taxon>
    </lineage>
</organism>
<keyword evidence="1" id="KW-0732">Signal</keyword>
<evidence type="ECO:0008006" key="4">
    <source>
        <dbReference type="Google" id="ProtNLM"/>
    </source>
</evidence>
<dbReference type="EMBL" id="SJOL01006900">
    <property type="protein sequence ID" value="TGZ64094.1"/>
    <property type="molecule type" value="Genomic_DNA"/>
</dbReference>
<keyword evidence="3" id="KW-1185">Reference proteome</keyword>
<proteinExistence type="predicted"/>
<evidence type="ECO:0000313" key="2">
    <source>
        <dbReference type="EMBL" id="TGZ64094.1"/>
    </source>
</evidence>
<sequence length="94" mass="10741">MPVGLVLLLVWLTESVLSRSIPQYDLCMEACGKDPNEDDISAVTQVDECRDKCNIEERDRCLEKHKDNEEQKLRCGDDAECLLKCLQLHIPPEP</sequence>
<dbReference type="Proteomes" id="UP000308267">
    <property type="component" value="Unassembled WGS sequence"/>
</dbReference>
<comment type="caution">
    <text evidence="2">The sequence shown here is derived from an EMBL/GenBank/DDBJ whole genome shotgun (WGS) entry which is preliminary data.</text>
</comment>
<gene>
    <name evidence="2" type="ORF">CRM22_006552</name>
</gene>
<dbReference type="AlphaFoldDB" id="A0A4V3SEC7"/>
<evidence type="ECO:0000256" key="1">
    <source>
        <dbReference type="SAM" id="SignalP"/>
    </source>
</evidence>